<reference evidence="2 3" key="1">
    <citation type="submission" date="2023-07" db="EMBL/GenBank/DDBJ databases">
        <title>Genomic Encyclopedia of Type Strains, Phase IV (KMG-IV): sequencing the most valuable type-strain genomes for metagenomic binning, comparative biology and taxonomic classification.</title>
        <authorList>
            <person name="Goeker M."/>
        </authorList>
    </citation>
    <scope>NUCLEOTIDE SEQUENCE [LARGE SCALE GENOMIC DNA]</scope>
    <source>
        <strain evidence="2 3">DSM 16784</strain>
    </source>
</reference>
<protein>
    <submittedName>
        <fullName evidence="2">Phosphoglycerate mutase</fullName>
        <ecNumber evidence="2">5.4.2.12</ecNumber>
    </submittedName>
</protein>
<name>A0ABU0E588_9FIRM</name>
<organism evidence="2 3">
    <name type="scientific">Breznakia pachnodae</name>
    <dbReference type="NCBI Taxonomy" id="265178"/>
    <lineage>
        <taxon>Bacteria</taxon>
        <taxon>Bacillati</taxon>
        <taxon>Bacillota</taxon>
        <taxon>Erysipelotrichia</taxon>
        <taxon>Erysipelotrichales</taxon>
        <taxon>Erysipelotrichaceae</taxon>
        <taxon>Breznakia</taxon>
    </lineage>
</organism>
<dbReference type="Gene3D" id="3.40.50.1240">
    <property type="entry name" value="Phosphoglycerate mutase-like"/>
    <property type="match status" value="1"/>
</dbReference>
<sequence length="200" mass="22555">MNKYKKMQGWSDAPLTQQGIQDAIATGKRLLNQKFDVIYTSDLGRTLTTAKLIKEENIYRNETNIIPKQEFRETFFGSLDGSFSDYVYGMIAEKLNIEVSDIFKTLSLEEIADALKEVDKTKEAESQKEFEQRINKGVAEVLKDNKNSDSKVMIVTHGNVIRTIVNMVDSSIPVKQELKNSGVTTIEFTDGKGKVVGFNE</sequence>
<dbReference type="Proteomes" id="UP001230220">
    <property type="component" value="Unassembled WGS sequence"/>
</dbReference>
<dbReference type="EMBL" id="JAUSUR010000005">
    <property type="protein sequence ID" value="MDQ0362072.1"/>
    <property type="molecule type" value="Genomic_DNA"/>
</dbReference>
<evidence type="ECO:0000313" key="3">
    <source>
        <dbReference type="Proteomes" id="UP001230220"/>
    </source>
</evidence>
<dbReference type="PANTHER" id="PTHR46517">
    <property type="entry name" value="FRUCTOSE-2,6-BISPHOSPHATASE TIGAR"/>
    <property type="match status" value="1"/>
</dbReference>
<dbReference type="InterPro" id="IPR013078">
    <property type="entry name" value="His_Pase_superF_clade-1"/>
</dbReference>
<keyword evidence="2" id="KW-0413">Isomerase</keyword>
<proteinExistence type="predicted"/>
<keyword evidence="3" id="KW-1185">Reference proteome</keyword>
<dbReference type="SUPFAM" id="SSF53254">
    <property type="entry name" value="Phosphoglycerate mutase-like"/>
    <property type="match status" value="1"/>
</dbReference>
<dbReference type="InterPro" id="IPR051695">
    <property type="entry name" value="Phosphoglycerate_Mutase"/>
</dbReference>
<dbReference type="InterPro" id="IPR029033">
    <property type="entry name" value="His_PPase_superfam"/>
</dbReference>
<gene>
    <name evidence="2" type="ORF">J2S15_002825</name>
</gene>
<dbReference type="SMART" id="SM00855">
    <property type="entry name" value="PGAM"/>
    <property type="match status" value="1"/>
</dbReference>
<dbReference type="CDD" id="cd07067">
    <property type="entry name" value="HP_PGM_like"/>
    <property type="match status" value="1"/>
</dbReference>
<comment type="caution">
    <text evidence="2">The sequence shown here is derived from an EMBL/GenBank/DDBJ whole genome shotgun (WGS) entry which is preliminary data.</text>
</comment>
<accession>A0ABU0E588</accession>
<dbReference type="Pfam" id="PF00300">
    <property type="entry name" value="His_Phos_1"/>
    <property type="match status" value="1"/>
</dbReference>
<keyword evidence="1" id="KW-0378">Hydrolase</keyword>
<dbReference type="PANTHER" id="PTHR46517:SF1">
    <property type="entry name" value="FRUCTOSE-2,6-BISPHOSPHATASE TIGAR"/>
    <property type="match status" value="1"/>
</dbReference>
<dbReference type="GO" id="GO:0004619">
    <property type="term" value="F:phosphoglycerate mutase activity"/>
    <property type="evidence" value="ECO:0007669"/>
    <property type="project" value="UniProtKB-EC"/>
</dbReference>
<evidence type="ECO:0000256" key="1">
    <source>
        <dbReference type="ARBA" id="ARBA00022801"/>
    </source>
</evidence>
<dbReference type="EC" id="5.4.2.12" evidence="2"/>
<evidence type="ECO:0000313" key="2">
    <source>
        <dbReference type="EMBL" id="MDQ0362072.1"/>
    </source>
</evidence>